<dbReference type="InterPro" id="IPR045582">
    <property type="entry name" value="Trehalase-like_N"/>
</dbReference>
<organism evidence="3 4">
    <name type="scientific">Bacteroides graminisolvens DSM 19988 = JCM 15093</name>
    <dbReference type="NCBI Taxonomy" id="1121097"/>
    <lineage>
        <taxon>Bacteria</taxon>
        <taxon>Pseudomonadati</taxon>
        <taxon>Bacteroidota</taxon>
        <taxon>Bacteroidia</taxon>
        <taxon>Bacteroidales</taxon>
        <taxon>Bacteroidaceae</taxon>
        <taxon>Bacteroides</taxon>
    </lineage>
</organism>
<keyword evidence="4" id="KW-1185">Reference proteome</keyword>
<feature type="domain" description="GH15-like" evidence="1">
    <location>
        <begin position="221"/>
        <end position="584"/>
    </location>
</feature>
<dbReference type="InterPro" id="IPR012341">
    <property type="entry name" value="6hp_glycosidase-like_sf"/>
</dbReference>
<dbReference type="EMBL" id="BAJS01000016">
    <property type="protein sequence ID" value="GAK37220.1"/>
    <property type="molecule type" value="Genomic_DNA"/>
</dbReference>
<dbReference type="Proteomes" id="UP000027601">
    <property type="component" value="Unassembled WGS sequence"/>
</dbReference>
<dbReference type="SUPFAM" id="SSF48208">
    <property type="entry name" value="Six-hairpin glycosidases"/>
    <property type="match status" value="1"/>
</dbReference>
<comment type="caution">
    <text evidence="3">The sequence shown here is derived from an EMBL/GenBank/DDBJ whole genome shotgun (WGS) entry which is preliminary data.</text>
</comment>
<dbReference type="Gene3D" id="1.50.10.10">
    <property type="match status" value="1"/>
</dbReference>
<dbReference type="Pfam" id="PF00723">
    <property type="entry name" value="Glyco_hydro_15"/>
    <property type="match status" value="1"/>
</dbReference>
<dbReference type="PANTHER" id="PTHR31616:SF0">
    <property type="entry name" value="GLUCAN 1,4-ALPHA-GLUCOSIDASE"/>
    <property type="match status" value="1"/>
</dbReference>
<evidence type="ECO:0000259" key="1">
    <source>
        <dbReference type="Pfam" id="PF00723"/>
    </source>
</evidence>
<dbReference type="InterPro" id="IPR011613">
    <property type="entry name" value="GH15-like"/>
</dbReference>
<dbReference type="Pfam" id="PF19291">
    <property type="entry name" value="TREH_N"/>
    <property type="match status" value="1"/>
</dbReference>
<proteinExistence type="predicted"/>
<dbReference type="AlphaFoldDB" id="A0A069D4F8"/>
<accession>A0A069D4F8</accession>
<name>A0A069D4F8_9BACE</name>
<evidence type="ECO:0000313" key="4">
    <source>
        <dbReference type="Proteomes" id="UP000027601"/>
    </source>
</evidence>
<gene>
    <name evidence="3" type="ORF">JCM15093_2453</name>
</gene>
<sequence length="599" mass="70079">MRTLDYGVIGNCRSAGLVSKFGRIDWLCFPDFDSPSIFARLLDEDKGGYMNIIASSDSYNITQSYIDQTNILSTKFISQDASFEILDFMPRYKTGINTHYIPPELYRLIRIIHGKPKIRIEYVPAMNYAADITINQKINDEFIRTSSSNNHKDTVYLYSNLNLQYILDHSEIELTEDSFLLLSYYQKLIHIDIDRVNLEYQRTKVYWLNWSNRSKKFFTYNKEITRSMLVLKLMSYHRTGAVLAALTTSLPESIGETRNWDYRFCWVRDASMSIRTLLQLNHSGAAQRFITFIKNILKSKNDSLQIMYGIRGERELTETILNHLSGFENSKPVRIGNQAYIQKQNDSLGYLMDVIHQYFYNFPGSLDEVEEMFEVVKIIAKDVTDNWRKPDKGIWEIRNTDHHFVFSKVMCWVALDRAIKIAQLLNRDHFVEVWGKEAFLIKEDVFANGWKEELQSFSQAYDNTYLDSSLLLMETYGFIEPSNEKYRKTVKAIKNKLFHYGLMYRYKNEDDFGSPTSAFTICTFWLVRALFVTGEEEEARKIFNQLCSYTNHVGLMSEDLDFISKQQLGNFPQAYSHLAMIDIAILLSKEKKTSHFIRP</sequence>
<dbReference type="eggNOG" id="COG3387">
    <property type="taxonomic scope" value="Bacteria"/>
</dbReference>
<dbReference type="GO" id="GO:0004553">
    <property type="term" value="F:hydrolase activity, hydrolyzing O-glycosyl compounds"/>
    <property type="evidence" value="ECO:0007669"/>
    <property type="project" value="TreeGrafter"/>
</dbReference>
<feature type="domain" description="Trehalase-like N-terminal" evidence="2">
    <location>
        <begin position="8"/>
        <end position="147"/>
    </location>
</feature>
<reference evidence="3 4" key="1">
    <citation type="journal article" date="2015" name="Microbes Environ.">
        <title>Distribution and evolution of nitrogen fixation genes in the phylum bacteroidetes.</title>
        <authorList>
            <person name="Inoue J."/>
            <person name="Oshima K."/>
            <person name="Suda W."/>
            <person name="Sakamoto M."/>
            <person name="Iino T."/>
            <person name="Noda S."/>
            <person name="Hongoh Y."/>
            <person name="Hattori M."/>
            <person name="Ohkuma M."/>
        </authorList>
    </citation>
    <scope>NUCLEOTIDE SEQUENCE [LARGE SCALE GENOMIC DNA]</scope>
    <source>
        <strain evidence="3 4">JCM 15093</strain>
    </source>
</reference>
<dbReference type="OrthoDB" id="3902805at2"/>
<dbReference type="RefSeq" id="WP_024996953.1">
    <property type="nucleotide sequence ID" value="NZ_BAJS01000016.1"/>
</dbReference>
<dbReference type="InterPro" id="IPR008928">
    <property type="entry name" value="6-hairpin_glycosidase_sf"/>
</dbReference>
<evidence type="ECO:0000259" key="2">
    <source>
        <dbReference type="Pfam" id="PF19291"/>
    </source>
</evidence>
<evidence type="ECO:0000313" key="3">
    <source>
        <dbReference type="EMBL" id="GAK37220.1"/>
    </source>
</evidence>
<dbReference type="STRING" id="1121097.GCA_000428125_01046"/>
<dbReference type="GO" id="GO:0005975">
    <property type="term" value="P:carbohydrate metabolic process"/>
    <property type="evidence" value="ECO:0007669"/>
    <property type="project" value="InterPro"/>
</dbReference>
<dbReference type="PANTHER" id="PTHR31616">
    <property type="entry name" value="TREHALASE"/>
    <property type="match status" value="1"/>
</dbReference>
<protein>
    <submittedName>
        <fullName evidence="3">Glucoamylase</fullName>
    </submittedName>
</protein>